<protein>
    <submittedName>
        <fullName evidence="3">UBX domain-containing protein</fullName>
    </submittedName>
</protein>
<dbReference type="STRING" id="6313.A0A0K0D6S7"/>
<feature type="domain" description="UBX" evidence="1">
    <location>
        <begin position="22"/>
        <end position="95"/>
    </location>
</feature>
<evidence type="ECO:0000313" key="2">
    <source>
        <dbReference type="Proteomes" id="UP000035642"/>
    </source>
</evidence>
<dbReference type="InterPro" id="IPR029071">
    <property type="entry name" value="Ubiquitin-like_domsf"/>
</dbReference>
<proteinExistence type="predicted"/>
<organism evidence="2 3">
    <name type="scientific">Angiostrongylus cantonensis</name>
    <name type="common">Rat lungworm</name>
    <dbReference type="NCBI Taxonomy" id="6313"/>
    <lineage>
        <taxon>Eukaryota</taxon>
        <taxon>Metazoa</taxon>
        <taxon>Ecdysozoa</taxon>
        <taxon>Nematoda</taxon>
        <taxon>Chromadorea</taxon>
        <taxon>Rhabditida</taxon>
        <taxon>Rhabditina</taxon>
        <taxon>Rhabditomorpha</taxon>
        <taxon>Strongyloidea</taxon>
        <taxon>Metastrongylidae</taxon>
        <taxon>Angiostrongylus</taxon>
    </lineage>
</organism>
<dbReference type="WBParaSite" id="ACAC_0000577201-mRNA-1">
    <property type="protein sequence ID" value="ACAC_0000577201-mRNA-1"/>
    <property type="gene ID" value="ACAC_0000577201"/>
</dbReference>
<dbReference type="SUPFAM" id="SSF54236">
    <property type="entry name" value="Ubiquitin-like"/>
    <property type="match status" value="1"/>
</dbReference>
<dbReference type="PROSITE" id="PS50033">
    <property type="entry name" value="UBX"/>
    <property type="match status" value="1"/>
</dbReference>
<evidence type="ECO:0000259" key="1">
    <source>
        <dbReference type="PROSITE" id="PS50033"/>
    </source>
</evidence>
<dbReference type="AlphaFoldDB" id="A0A0K0D6S7"/>
<reference evidence="2" key="1">
    <citation type="submission" date="2012-09" db="EMBL/GenBank/DDBJ databases">
        <authorList>
            <person name="Martin A.A."/>
        </authorList>
    </citation>
    <scope>NUCLEOTIDE SEQUENCE</scope>
</reference>
<dbReference type="Proteomes" id="UP000035642">
    <property type="component" value="Unassembled WGS sequence"/>
</dbReference>
<evidence type="ECO:0000313" key="3">
    <source>
        <dbReference type="WBParaSite" id="ACAC_0000577201-mRNA-1"/>
    </source>
</evidence>
<dbReference type="Gene3D" id="3.10.20.90">
    <property type="entry name" value="Phosphatidylinositol 3-kinase Catalytic Subunit, Chain A, domain 1"/>
    <property type="match status" value="1"/>
</dbReference>
<sequence>MAVEYSAEIYGYSIGFRDMVAPHSEPCTIRFRLPIGEGGHIETAVFSMKTQLLVVFLFINARGLSPHRHSIIISFPRREYTMKHAAMTLEDLGFTKCEHVHVDCIGIVE</sequence>
<dbReference type="Pfam" id="PF00789">
    <property type="entry name" value="UBX"/>
    <property type="match status" value="1"/>
</dbReference>
<name>A0A0K0D6S7_ANGCA</name>
<keyword evidence="2" id="KW-1185">Reference proteome</keyword>
<dbReference type="InterPro" id="IPR001012">
    <property type="entry name" value="UBX_dom"/>
</dbReference>
<reference evidence="3" key="2">
    <citation type="submission" date="2017-02" db="UniProtKB">
        <authorList>
            <consortium name="WormBaseParasite"/>
        </authorList>
    </citation>
    <scope>IDENTIFICATION</scope>
</reference>
<accession>A0A0K0D6S7</accession>